<keyword evidence="12" id="KW-1185">Reference proteome</keyword>
<evidence type="ECO:0000256" key="6">
    <source>
        <dbReference type="ARBA" id="ARBA00022605"/>
    </source>
</evidence>
<evidence type="ECO:0000256" key="7">
    <source>
        <dbReference type="ARBA" id="ARBA00023102"/>
    </source>
</evidence>
<dbReference type="GO" id="GO:0000162">
    <property type="term" value="P:L-tryptophan biosynthetic process"/>
    <property type="evidence" value="ECO:0007669"/>
    <property type="project" value="TreeGrafter"/>
</dbReference>
<dbReference type="EC" id="5.3.1.16" evidence="9"/>
<dbReference type="InterPro" id="IPR013785">
    <property type="entry name" value="Aldolase_TIM"/>
</dbReference>
<dbReference type="EMBL" id="JXYS01000088">
    <property type="protein sequence ID" value="KJF16325.1"/>
    <property type="molecule type" value="Genomic_DNA"/>
</dbReference>
<dbReference type="GO" id="GO:0000105">
    <property type="term" value="P:L-histidine biosynthetic process"/>
    <property type="evidence" value="ECO:0007669"/>
    <property type="project" value="UniProtKB-UniRule"/>
</dbReference>
<dbReference type="GO" id="GO:0003949">
    <property type="term" value="F:1-(5-phosphoribosyl)-5-[(5-phosphoribosylamino)methylideneamino]imidazole-4-carboxamide isomerase activity"/>
    <property type="evidence" value="ECO:0007669"/>
    <property type="project" value="UniProtKB-UniRule"/>
</dbReference>
<dbReference type="HAMAP" id="MF_01014">
    <property type="entry name" value="HisA"/>
    <property type="match status" value="1"/>
</dbReference>
<dbReference type="InterPro" id="IPR023016">
    <property type="entry name" value="HisA/PriA"/>
</dbReference>
<dbReference type="Pfam" id="PF00977">
    <property type="entry name" value="His_biosynth"/>
    <property type="match status" value="1"/>
</dbReference>
<feature type="active site" description="Proton donor" evidence="9">
    <location>
        <position position="130"/>
    </location>
</feature>
<dbReference type="GO" id="GO:0005737">
    <property type="term" value="C:cytoplasm"/>
    <property type="evidence" value="ECO:0007669"/>
    <property type="project" value="UniProtKB-SubCell"/>
</dbReference>
<dbReference type="OrthoDB" id="9807749at2"/>
<dbReference type="CDD" id="cd04732">
    <property type="entry name" value="HisA"/>
    <property type="match status" value="1"/>
</dbReference>
<evidence type="ECO:0000256" key="5">
    <source>
        <dbReference type="ARBA" id="ARBA00022490"/>
    </source>
</evidence>
<dbReference type="Proteomes" id="UP000032360">
    <property type="component" value="Unassembled WGS sequence"/>
</dbReference>
<reference evidence="11 12" key="1">
    <citation type="submission" date="2015-01" db="EMBL/GenBank/DDBJ databases">
        <title>Draft genome of the acidophilic iron oxidizer Acidithrix ferrooxidans strain Py-F3.</title>
        <authorList>
            <person name="Poehlein A."/>
            <person name="Eisen S."/>
            <person name="Schloemann M."/>
            <person name="Johnson B.D."/>
            <person name="Daniel R."/>
            <person name="Muehling M."/>
        </authorList>
    </citation>
    <scope>NUCLEOTIDE SEQUENCE [LARGE SCALE GENOMIC DNA]</scope>
    <source>
        <strain evidence="11 12">Py-F3</strain>
    </source>
</reference>
<dbReference type="RefSeq" id="WP_052606508.1">
    <property type="nucleotide sequence ID" value="NZ_JXYS01000088.1"/>
</dbReference>
<gene>
    <name evidence="9 11" type="primary">hisA</name>
    <name evidence="11" type="ORF">AXFE_28280</name>
</gene>
<comment type="catalytic activity">
    <reaction evidence="1 9">
        <text>1-(5-phospho-beta-D-ribosyl)-5-[(5-phospho-beta-D-ribosylamino)methylideneamino]imidazole-4-carboxamide = 5-[(5-phospho-1-deoxy-D-ribulos-1-ylimino)methylamino]-1-(5-phospho-beta-D-ribosyl)imidazole-4-carboxamide</text>
        <dbReference type="Rhea" id="RHEA:15469"/>
        <dbReference type="ChEBI" id="CHEBI:58435"/>
        <dbReference type="ChEBI" id="CHEBI:58525"/>
        <dbReference type="EC" id="5.3.1.16"/>
    </reaction>
</comment>
<dbReference type="AlphaFoldDB" id="A0A0D8HEG1"/>
<evidence type="ECO:0000256" key="10">
    <source>
        <dbReference type="RuleBase" id="RU003657"/>
    </source>
</evidence>
<keyword evidence="6 9" id="KW-0028">Amino-acid biosynthesis</keyword>
<protein>
    <recommendedName>
        <fullName evidence="9">1-(5-phosphoribosyl)-5-[(5-phosphoribosylamino)methylideneamino] imidazole-4-carboxamide isomerase</fullName>
        <ecNumber evidence="9">5.3.1.16</ecNumber>
    </recommendedName>
    <alternativeName>
        <fullName evidence="9">Phosphoribosylformimino-5-aminoimidazole carboxamide ribotide isomerase</fullName>
    </alternativeName>
</protein>
<keyword evidence="8 9" id="KW-0413">Isomerase</keyword>
<accession>A0A0D8HEG1</accession>
<evidence type="ECO:0000256" key="1">
    <source>
        <dbReference type="ARBA" id="ARBA00000901"/>
    </source>
</evidence>
<dbReference type="UniPathway" id="UPA00031">
    <property type="reaction ID" value="UER00009"/>
</dbReference>
<dbReference type="FunFam" id="3.20.20.70:FF:000009">
    <property type="entry name" value="1-(5-phosphoribosyl)-5-[(5-phosphoribosylamino)methylideneamino] imidazole-4-carboxamide isomerase"/>
    <property type="match status" value="1"/>
</dbReference>
<comment type="caution">
    <text evidence="11">The sequence shown here is derived from an EMBL/GenBank/DDBJ whole genome shotgun (WGS) entry which is preliminary data.</text>
</comment>
<dbReference type="InterPro" id="IPR011060">
    <property type="entry name" value="RibuloseP-bd_barrel"/>
</dbReference>
<dbReference type="InterPro" id="IPR006062">
    <property type="entry name" value="His_biosynth"/>
</dbReference>
<name>A0A0D8HEG1_9ACTN</name>
<organism evidence="11 12">
    <name type="scientific">Acidithrix ferrooxidans</name>
    <dbReference type="NCBI Taxonomy" id="1280514"/>
    <lineage>
        <taxon>Bacteria</taxon>
        <taxon>Bacillati</taxon>
        <taxon>Actinomycetota</taxon>
        <taxon>Acidimicrobiia</taxon>
        <taxon>Acidimicrobiales</taxon>
        <taxon>Acidimicrobiaceae</taxon>
        <taxon>Acidithrix</taxon>
    </lineage>
</organism>
<evidence type="ECO:0000256" key="8">
    <source>
        <dbReference type="ARBA" id="ARBA00023235"/>
    </source>
</evidence>
<dbReference type="PANTHER" id="PTHR43090:SF2">
    <property type="entry name" value="1-(5-PHOSPHORIBOSYL)-5-[(5-PHOSPHORIBOSYLAMINO)METHYLIDENEAMINO] IMIDAZOLE-4-CARBOXAMIDE ISOMERASE"/>
    <property type="match status" value="1"/>
</dbReference>
<proteinExistence type="inferred from homology"/>
<evidence type="ECO:0000256" key="2">
    <source>
        <dbReference type="ARBA" id="ARBA00004496"/>
    </source>
</evidence>
<comment type="similarity">
    <text evidence="4 9 10">Belongs to the HisA/HisF family.</text>
</comment>
<dbReference type="Gene3D" id="3.20.20.70">
    <property type="entry name" value="Aldolase class I"/>
    <property type="match status" value="1"/>
</dbReference>
<keyword evidence="7 9" id="KW-0368">Histidine biosynthesis</keyword>
<dbReference type="PATRIC" id="fig|1280514.3.peg.3714"/>
<feature type="active site" description="Proton acceptor" evidence="9">
    <location>
        <position position="8"/>
    </location>
</feature>
<comment type="pathway">
    <text evidence="3 9">Amino-acid biosynthesis; L-histidine biosynthesis; L-histidine from 5-phospho-alpha-D-ribose 1-diphosphate: step 4/9.</text>
</comment>
<keyword evidence="5 9" id="KW-0963">Cytoplasm</keyword>
<evidence type="ECO:0000313" key="11">
    <source>
        <dbReference type="EMBL" id="KJF16325.1"/>
    </source>
</evidence>
<evidence type="ECO:0000313" key="12">
    <source>
        <dbReference type="Proteomes" id="UP000032360"/>
    </source>
</evidence>
<dbReference type="InterPro" id="IPR044524">
    <property type="entry name" value="Isoase_HisA-like"/>
</dbReference>
<dbReference type="STRING" id="1280514.AXFE_28280"/>
<evidence type="ECO:0000256" key="9">
    <source>
        <dbReference type="HAMAP-Rule" id="MF_01014"/>
    </source>
</evidence>
<comment type="subcellular location">
    <subcellularLocation>
        <location evidence="2 9">Cytoplasm</location>
    </subcellularLocation>
</comment>
<sequence>MEFIPAIDLLGGESVRLYKGDYNMAKVYDSPLDQVRNFIDCGVSWIHIVDLDAARQSGNNQELIGTLVAISNDAGVKIEVGGGIRSMDDAQRLVESGVSRLIIGTKAVSDPELFGELCSNFSGAIAAGLDYRNEDGQKVCALNGWLERSDVTLEVALARTIELGASALVLTDISRDGTLEGPDFETLFDAGKVAADADVDLIASGGVSGFSDLVKMVDRDSDSKVIFGVISGKAVHEGLIDVMEAVKLCKAYG</sequence>
<evidence type="ECO:0000256" key="4">
    <source>
        <dbReference type="ARBA" id="ARBA00009667"/>
    </source>
</evidence>
<dbReference type="PANTHER" id="PTHR43090">
    <property type="entry name" value="1-(5-PHOSPHORIBOSYL)-5-[(5-PHOSPHORIBOSYLAMINO)METHYLIDENEAMINO] IMIDAZOLE-4-CARBOXAMIDE ISOMERASE"/>
    <property type="match status" value="1"/>
</dbReference>
<dbReference type="SUPFAM" id="SSF51366">
    <property type="entry name" value="Ribulose-phoshate binding barrel"/>
    <property type="match status" value="1"/>
</dbReference>
<evidence type="ECO:0000256" key="3">
    <source>
        <dbReference type="ARBA" id="ARBA00005133"/>
    </source>
</evidence>